<organism evidence="2 3">
    <name type="scientific">Acidovorax temperans</name>
    <dbReference type="NCBI Taxonomy" id="80878"/>
    <lineage>
        <taxon>Bacteria</taxon>
        <taxon>Pseudomonadati</taxon>
        <taxon>Pseudomonadota</taxon>
        <taxon>Betaproteobacteria</taxon>
        <taxon>Burkholderiales</taxon>
        <taxon>Comamonadaceae</taxon>
        <taxon>Acidovorax</taxon>
    </lineage>
</organism>
<dbReference type="InterPro" id="IPR047814">
    <property type="entry name" value="TfpX/TfpZ-like"/>
</dbReference>
<dbReference type="Proteomes" id="UP000316993">
    <property type="component" value="Unassembled WGS sequence"/>
</dbReference>
<reference evidence="2 3" key="1">
    <citation type="submission" date="2019-06" db="EMBL/GenBank/DDBJ databases">
        <title>Genomic Encyclopedia of Archaeal and Bacterial Type Strains, Phase II (KMG-II): from individual species to whole genera.</title>
        <authorList>
            <person name="Goeker M."/>
        </authorList>
    </citation>
    <scope>NUCLEOTIDE SEQUENCE [LARGE SCALE GENOMIC DNA]</scope>
    <source>
        <strain evidence="2 3">DSM 7270</strain>
    </source>
</reference>
<dbReference type="AlphaFoldDB" id="A0A543L6U2"/>
<evidence type="ECO:0000256" key="1">
    <source>
        <dbReference type="SAM" id="Phobius"/>
    </source>
</evidence>
<comment type="caution">
    <text evidence="2">The sequence shown here is derived from an EMBL/GenBank/DDBJ whole genome shotgun (WGS) entry which is preliminary data.</text>
</comment>
<feature type="transmembrane region" description="Helical" evidence="1">
    <location>
        <begin position="12"/>
        <end position="38"/>
    </location>
</feature>
<keyword evidence="1" id="KW-0472">Membrane</keyword>
<keyword evidence="1" id="KW-1133">Transmembrane helix</keyword>
<feature type="transmembrane region" description="Helical" evidence="1">
    <location>
        <begin position="79"/>
        <end position="99"/>
    </location>
</feature>
<keyword evidence="1" id="KW-0812">Transmembrane</keyword>
<evidence type="ECO:0000313" key="3">
    <source>
        <dbReference type="Proteomes" id="UP000316993"/>
    </source>
</evidence>
<proteinExistence type="predicted"/>
<evidence type="ECO:0000313" key="2">
    <source>
        <dbReference type="EMBL" id="TQN03047.1"/>
    </source>
</evidence>
<sequence>MISRPRIRAAFHAFSIHLILSLAVAALMAFLVLGIWFPHPLRYLAGGIDLFWILIGVDVVCGPFLTGLLYNPAKPRRELIMDLALVVIIQLAALIYGIYSIGQARPVVLVFESDRFVAVTAAQVDTANLPQALPPWQSLSWSGPVLLGARRARDGQETLKSIELSLRGLEPSARPDWWQSYDESRPAVRQRMKALSVLRTVQVPEAQSAIDAAVKKTGLPINQIHYLPLVSKKSLDQWVALLDAQANIIGYAPVDGF</sequence>
<evidence type="ECO:0008006" key="4">
    <source>
        <dbReference type="Google" id="ProtNLM"/>
    </source>
</evidence>
<protein>
    <recommendedName>
        <fullName evidence="4">Fimb protein</fullName>
    </recommendedName>
</protein>
<dbReference type="NCBIfam" id="NF041437">
    <property type="entry name" value="TfpZ"/>
    <property type="match status" value="1"/>
</dbReference>
<feature type="transmembrane region" description="Helical" evidence="1">
    <location>
        <begin position="50"/>
        <end position="70"/>
    </location>
</feature>
<accession>A0A543L6U2</accession>
<gene>
    <name evidence="2" type="ORF">BDD18_1700</name>
</gene>
<name>A0A543L6U2_9BURK</name>
<dbReference type="EMBL" id="VFPV01000002">
    <property type="protein sequence ID" value="TQN03047.1"/>
    <property type="molecule type" value="Genomic_DNA"/>
</dbReference>